<feature type="compositionally biased region" description="Basic and acidic residues" evidence="1">
    <location>
        <begin position="79"/>
        <end position="91"/>
    </location>
</feature>
<dbReference type="KEGG" id="loa:LOAG_13230"/>
<evidence type="ECO:0000313" key="2">
    <source>
        <dbReference type="EMBL" id="EFO15283.1"/>
    </source>
</evidence>
<sequence>RLTCGLDDGTLKNYTEVPSAININGKKQRFDSQPIQDIWSSSIGKTTDSSKSSSSSSSTKMKKIRPEGKKKSHAVAEIPNEKQQVEKKTECTDTVTGGSSND</sequence>
<evidence type="ECO:0000256" key="1">
    <source>
        <dbReference type="SAM" id="MobiDB-lite"/>
    </source>
</evidence>
<reference evidence="2" key="1">
    <citation type="submission" date="2012-04" db="EMBL/GenBank/DDBJ databases">
        <title>The Genome Sequence of Loa loa.</title>
        <authorList>
            <consortium name="The Broad Institute Genome Sequencing Platform"/>
            <consortium name="Broad Institute Genome Sequencing Center for Infectious Disease"/>
            <person name="Nutman T.B."/>
            <person name="Fink D.L."/>
            <person name="Russ C."/>
            <person name="Young S."/>
            <person name="Zeng Q."/>
            <person name="Gargeya S."/>
            <person name="Alvarado L."/>
            <person name="Berlin A."/>
            <person name="Chapman S.B."/>
            <person name="Chen Z."/>
            <person name="Freedman E."/>
            <person name="Gellesch M."/>
            <person name="Goldberg J."/>
            <person name="Griggs A."/>
            <person name="Gujja S."/>
            <person name="Heilman E.R."/>
            <person name="Heiman D."/>
            <person name="Howarth C."/>
            <person name="Mehta T."/>
            <person name="Neiman D."/>
            <person name="Pearson M."/>
            <person name="Roberts A."/>
            <person name="Saif S."/>
            <person name="Shea T."/>
            <person name="Shenoy N."/>
            <person name="Sisk P."/>
            <person name="Stolte C."/>
            <person name="Sykes S."/>
            <person name="White J."/>
            <person name="Yandava C."/>
            <person name="Haas B."/>
            <person name="Henn M.R."/>
            <person name="Nusbaum C."/>
            <person name="Birren B."/>
        </authorList>
    </citation>
    <scope>NUCLEOTIDE SEQUENCE [LARGE SCALE GENOMIC DNA]</scope>
</reference>
<proteinExistence type="predicted"/>
<dbReference type="RefSeq" id="XP_003148786.1">
    <property type="nucleotide sequence ID" value="XM_003148738.1"/>
</dbReference>
<feature type="region of interest" description="Disordered" evidence="1">
    <location>
        <begin position="25"/>
        <end position="102"/>
    </location>
</feature>
<feature type="non-terminal residue" evidence="2">
    <location>
        <position position="1"/>
    </location>
</feature>
<organism evidence="2">
    <name type="scientific">Loa loa</name>
    <name type="common">Eye worm</name>
    <name type="synonym">Filaria loa</name>
    <dbReference type="NCBI Taxonomy" id="7209"/>
    <lineage>
        <taxon>Eukaryota</taxon>
        <taxon>Metazoa</taxon>
        <taxon>Ecdysozoa</taxon>
        <taxon>Nematoda</taxon>
        <taxon>Chromadorea</taxon>
        <taxon>Rhabditida</taxon>
        <taxon>Spirurina</taxon>
        <taxon>Spiruromorpha</taxon>
        <taxon>Filarioidea</taxon>
        <taxon>Onchocercidae</taxon>
        <taxon>Loa</taxon>
    </lineage>
</organism>
<feature type="compositionally biased region" description="Polar residues" evidence="1">
    <location>
        <begin position="92"/>
        <end position="102"/>
    </location>
</feature>
<name>A0A1S0TJV3_LOALO</name>
<dbReference type="CTD" id="9950700"/>
<dbReference type="EMBL" id="JH712077">
    <property type="protein sequence ID" value="EFO15283.1"/>
    <property type="molecule type" value="Genomic_DNA"/>
</dbReference>
<feature type="compositionally biased region" description="Low complexity" evidence="1">
    <location>
        <begin position="40"/>
        <end position="59"/>
    </location>
</feature>
<dbReference type="InParanoid" id="A0A1S0TJV3"/>
<gene>
    <name evidence="2" type="ORF">LOAG_13230</name>
</gene>
<dbReference type="GeneID" id="9950700"/>
<protein>
    <submittedName>
        <fullName evidence="2">Uncharacterized protein</fullName>
    </submittedName>
</protein>
<accession>A0A1S0TJV3</accession>
<dbReference type="AlphaFoldDB" id="A0A1S0TJV3"/>